<keyword evidence="2" id="KW-0472">Membrane</keyword>
<reference evidence="3 4" key="1">
    <citation type="submission" date="2023-01" db="EMBL/GenBank/DDBJ databases">
        <title>Cultivation and genomic characterization of new, ubiquitous marine nitrite-oxidizing bacteria from the Nitrospirales.</title>
        <authorList>
            <person name="Mueller A.J."/>
            <person name="Daebeler A."/>
            <person name="Herbold C.W."/>
            <person name="Kirkegaard R.H."/>
            <person name="Daims H."/>
        </authorList>
    </citation>
    <scope>NUCLEOTIDE SEQUENCE [LARGE SCALE GENOMIC DNA]</scope>
    <source>
        <strain evidence="3 4">VA</strain>
    </source>
</reference>
<protein>
    <submittedName>
        <fullName evidence="3">Uncharacterized protein</fullName>
    </submittedName>
</protein>
<organism evidence="3 4">
    <name type="scientific">Candidatus Nitrospira allomarina</name>
    <dbReference type="NCBI Taxonomy" id="3020900"/>
    <lineage>
        <taxon>Bacteria</taxon>
        <taxon>Pseudomonadati</taxon>
        <taxon>Nitrospirota</taxon>
        <taxon>Nitrospiria</taxon>
        <taxon>Nitrospirales</taxon>
        <taxon>Nitrospiraceae</taxon>
        <taxon>Nitrospira</taxon>
    </lineage>
</organism>
<accession>A0AA96GAB9</accession>
<dbReference type="RefSeq" id="WP_312643444.1">
    <property type="nucleotide sequence ID" value="NZ_CP116967.1"/>
</dbReference>
<keyword evidence="2" id="KW-1133">Transmembrane helix</keyword>
<feature type="compositionally biased region" description="Basic and acidic residues" evidence="1">
    <location>
        <begin position="89"/>
        <end position="107"/>
    </location>
</feature>
<keyword evidence="2" id="KW-0812">Transmembrane</keyword>
<evidence type="ECO:0000313" key="3">
    <source>
        <dbReference type="EMBL" id="WNM58103.1"/>
    </source>
</evidence>
<feature type="transmembrane region" description="Helical" evidence="2">
    <location>
        <begin position="12"/>
        <end position="30"/>
    </location>
</feature>
<evidence type="ECO:0000256" key="2">
    <source>
        <dbReference type="SAM" id="Phobius"/>
    </source>
</evidence>
<dbReference type="AlphaFoldDB" id="A0AA96GAB9"/>
<evidence type="ECO:0000313" key="4">
    <source>
        <dbReference type="Proteomes" id="UP001302719"/>
    </source>
</evidence>
<proteinExistence type="predicted"/>
<feature type="region of interest" description="Disordered" evidence="1">
    <location>
        <begin position="84"/>
        <end position="115"/>
    </location>
</feature>
<sequence length="115" mass="13115">MISKSNKTNRYRWILAMTVTGMFVMLFLGSRGLGERFISFASIDDETHWTLANGIIVTEEDVDWTLAGNEDVLEKMVDWTLANNDSQDTNEKEPDWTLARNDGHDQADTDWNLAS</sequence>
<dbReference type="EMBL" id="CP116967">
    <property type="protein sequence ID" value="WNM58103.1"/>
    <property type="molecule type" value="Genomic_DNA"/>
</dbReference>
<evidence type="ECO:0000256" key="1">
    <source>
        <dbReference type="SAM" id="MobiDB-lite"/>
    </source>
</evidence>
<gene>
    <name evidence="3" type="ORF">PP769_19365</name>
</gene>
<keyword evidence="4" id="KW-1185">Reference proteome</keyword>
<dbReference type="Proteomes" id="UP001302719">
    <property type="component" value="Chromosome"/>
</dbReference>
<dbReference type="KEGG" id="nall:PP769_19365"/>
<name>A0AA96GAB9_9BACT</name>